<dbReference type="Proteomes" id="UP000887572">
    <property type="component" value="Unplaced"/>
</dbReference>
<protein>
    <submittedName>
        <fullName evidence="2">Uncharacterized protein</fullName>
    </submittedName>
</protein>
<keyword evidence="1" id="KW-1185">Reference proteome</keyword>
<proteinExistence type="predicted"/>
<accession>A0A914I7E1</accession>
<dbReference type="AlphaFoldDB" id="A0A914I7E1"/>
<reference evidence="2" key="1">
    <citation type="submission" date="2022-11" db="UniProtKB">
        <authorList>
            <consortium name="WormBaseParasite"/>
        </authorList>
    </citation>
    <scope>IDENTIFICATION</scope>
</reference>
<evidence type="ECO:0000313" key="1">
    <source>
        <dbReference type="Proteomes" id="UP000887572"/>
    </source>
</evidence>
<organism evidence="1 2">
    <name type="scientific">Globodera rostochiensis</name>
    <name type="common">Golden nematode worm</name>
    <name type="synonym">Heterodera rostochiensis</name>
    <dbReference type="NCBI Taxonomy" id="31243"/>
    <lineage>
        <taxon>Eukaryota</taxon>
        <taxon>Metazoa</taxon>
        <taxon>Ecdysozoa</taxon>
        <taxon>Nematoda</taxon>
        <taxon>Chromadorea</taxon>
        <taxon>Rhabditida</taxon>
        <taxon>Tylenchina</taxon>
        <taxon>Tylenchomorpha</taxon>
        <taxon>Tylenchoidea</taxon>
        <taxon>Heteroderidae</taxon>
        <taxon>Heteroderinae</taxon>
        <taxon>Globodera</taxon>
    </lineage>
</organism>
<dbReference type="WBParaSite" id="Gr19_v10_g7599.t1">
    <property type="protein sequence ID" value="Gr19_v10_g7599.t1"/>
    <property type="gene ID" value="Gr19_v10_g7599"/>
</dbReference>
<sequence>MHSNINNFRQTQRRFALLECANIFCSFSILALCGCHPEGISAEIGHSNGTSVGGHKCLCSLCCGGWVVTLGVRTRVNRRSPVALGNIAGEPRDPEAVICESVDAARTVGTNTHHWHSSCAEVSRAVPEGPICIASHRIGPILWLAPISRRSGRDKVVWDSAAERIGWMDGKKREQINYSRDEMPVPEAKEETMGDCGLRASVQSTESAIIVKNANKK</sequence>
<evidence type="ECO:0000313" key="2">
    <source>
        <dbReference type="WBParaSite" id="Gr19_v10_g7599.t1"/>
    </source>
</evidence>
<name>A0A914I7E1_GLORO</name>